<dbReference type="EMBL" id="LBXL01000055">
    <property type="protein sequence ID" value="KKR28200.1"/>
    <property type="molecule type" value="Genomic_DNA"/>
</dbReference>
<proteinExistence type="predicted"/>
<dbReference type="AlphaFoldDB" id="A0A0G0S0M5"/>
<sequence>MILHKFDHNTYPKAWVKIRPSQIVVGEVGAFALRDFKKDEVIVRSEEFEDNNVMSIEEYNKLDEYTKELVKAHSTITVDTVFMPANINYIRPINYWNHSCDPNTGFNERGDYVAMRDISKGEEFFLDYSFLNTNPDYTMQCRCNSKNCRKIITGNEWKNSDFVNKNYSYLYSGVKAMLKKR</sequence>
<evidence type="ECO:0000313" key="2">
    <source>
        <dbReference type="EMBL" id="KKR28200.1"/>
    </source>
</evidence>
<dbReference type="PANTHER" id="PTHR12350">
    <property type="entry name" value="HISTONE-LYSINE N-METHYLTRANSFERASE-RELATED"/>
    <property type="match status" value="1"/>
</dbReference>
<dbReference type="InterPro" id="IPR046341">
    <property type="entry name" value="SET_dom_sf"/>
</dbReference>
<evidence type="ECO:0000259" key="1">
    <source>
        <dbReference type="PROSITE" id="PS50280"/>
    </source>
</evidence>
<comment type="caution">
    <text evidence="2">The sequence shown here is derived from an EMBL/GenBank/DDBJ whole genome shotgun (WGS) entry which is preliminary data.</text>
</comment>
<dbReference type="InterPro" id="IPR001214">
    <property type="entry name" value="SET_dom"/>
</dbReference>
<dbReference type="PANTHER" id="PTHR12350:SF19">
    <property type="entry name" value="SET DOMAIN-CONTAINING PROTEIN"/>
    <property type="match status" value="1"/>
</dbReference>
<dbReference type="Gene3D" id="2.170.270.10">
    <property type="entry name" value="SET domain"/>
    <property type="match status" value="1"/>
</dbReference>
<gene>
    <name evidence="2" type="ORF">UT61_C0055G0005</name>
</gene>
<dbReference type="InterPro" id="IPR053201">
    <property type="entry name" value="Flavunoidine_N-MTase"/>
</dbReference>
<accession>A0A0G0S0M5</accession>
<dbReference type="SUPFAM" id="SSF82199">
    <property type="entry name" value="SET domain"/>
    <property type="match status" value="1"/>
</dbReference>
<dbReference type="PROSITE" id="PS50280">
    <property type="entry name" value="SET"/>
    <property type="match status" value="1"/>
</dbReference>
<dbReference type="Pfam" id="PF00856">
    <property type="entry name" value="SET"/>
    <property type="match status" value="1"/>
</dbReference>
<dbReference type="Proteomes" id="UP000034793">
    <property type="component" value="Unassembled WGS sequence"/>
</dbReference>
<reference evidence="2 3" key="1">
    <citation type="journal article" date="2015" name="Nature">
        <title>rRNA introns, odd ribosomes, and small enigmatic genomes across a large radiation of phyla.</title>
        <authorList>
            <person name="Brown C.T."/>
            <person name="Hug L.A."/>
            <person name="Thomas B.C."/>
            <person name="Sharon I."/>
            <person name="Castelle C.J."/>
            <person name="Singh A."/>
            <person name="Wilkins M.J."/>
            <person name="Williams K.H."/>
            <person name="Banfield J.F."/>
        </authorList>
    </citation>
    <scope>NUCLEOTIDE SEQUENCE [LARGE SCALE GENOMIC DNA]</scope>
</reference>
<name>A0A0G0S0M5_9BACT</name>
<feature type="domain" description="SET" evidence="1">
    <location>
        <begin position="14"/>
        <end position="129"/>
    </location>
</feature>
<organism evidence="2 3">
    <name type="scientific">Candidatus Woesebacteria bacterium GW2011_GWA1_39_8</name>
    <dbReference type="NCBI Taxonomy" id="1618552"/>
    <lineage>
        <taxon>Bacteria</taxon>
        <taxon>Candidatus Woeseibacteriota</taxon>
    </lineage>
</organism>
<evidence type="ECO:0000313" key="3">
    <source>
        <dbReference type="Proteomes" id="UP000034793"/>
    </source>
</evidence>
<protein>
    <submittedName>
        <fullName evidence="2">SET domain protein</fullName>
    </submittedName>
</protein>